<dbReference type="Proteomes" id="UP000248326">
    <property type="component" value="Unassembled WGS sequence"/>
</dbReference>
<dbReference type="Gene3D" id="1.10.150.130">
    <property type="match status" value="1"/>
</dbReference>
<evidence type="ECO:0000259" key="5">
    <source>
        <dbReference type="PROSITE" id="PS51898"/>
    </source>
</evidence>
<dbReference type="OrthoDB" id="74123at2"/>
<dbReference type="SUPFAM" id="SSF56349">
    <property type="entry name" value="DNA breaking-rejoining enzymes"/>
    <property type="match status" value="1"/>
</dbReference>
<evidence type="ECO:0000256" key="3">
    <source>
        <dbReference type="ARBA" id="ARBA00023172"/>
    </source>
</evidence>
<evidence type="ECO:0000256" key="1">
    <source>
        <dbReference type="ARBA" id="ARBA00022908"/>
    </source>
</evidence>
<dbReference type="Gene3D" id="1.10.443.10">
    <property type="entry name" value="Intergrase catalytic core"/>
    <property type="match status" value="1"/>
</dbReference>
<gene>
    <name evidence="6" type="ORF">DES52_117100</name>
</gene>
<keyword evidence="2" id="KW-0238">DNA-binding</keyword>
<evidence type="ECO:0000313" key="6">
    <source>
        <dbReference type="EMBL" id="PYE50582.1"/>
    </source>
</evidence>
<keyword evidence="7" id="KW-1185">Reference proteome</keyword>
<dbReference type="EMBL" id="QJSX01000017">
    <property type="protein sequence ID" value="PYE50582.1"/>
    <property type="molecule type" value="Genomic_DNA"/>
</dbReference>
<name>A0A318SHT3_9DEIO</name>
<sequence>MSDTSLWTKHRYLVLVGYIMNPMAELHASSHRSAHDVLRRHLVVGDLESVLDLVAQHFPGMPGDRTRRTNVEGARLYLRWAREQQHSVLNADERVARAYHDHLIAKHGDATTSIANRLSHVRTLYRALFQLGAITINPFEALRQANPDRIDRREIFEDDELQRLLQHATLEERALVLVGAHAGLATREVLSLTWTHVHLDRGWIDLGRVIPLTDDAAHALGNLAKRRGHGSLLPSDERVFDLADDTDLRRRLYRLCRGARVPYRPWRALRNTAAQKLLMATRNPRRTAKRLGLRGTPRASVRKLRET</sequence>
<dbReference type="GO" id="GO:0003677">
    <property type="term" value="F:DNA binding"/>
    <property type="evidence" value="ECO:0007669"/>
    <property type="project" value="UniProtKB-KW"/>
</dbReference>
<evidence type="ECO:0000313" key="7">
    <source>
        <dbReference type="Proteomes" id="UP000248326"/>
    </source>
</evidence>
<organism evidence="6 7">
    <name type="scientific">Deinococcus yavapaiensis KR-236</name>
    <dbReference type="NCBI Taxonomy" id="694435"/>
    <lineage>
        <taxon>Bacteria</taxon>
        <taxon>Thermotogati</taxon>
        <taxon>Deinococcota</taxon>
        <taxon>Deinococci</taxon>
        <taxon>Deinococcales</taxon>
        <taxon>Deinococcaceae</taxon>
        <taxon>Deinococcus</taxon>
    </lineage>
</organism>
<accession>A0A318SHT3</accession>
<dbReference type="InterPro" id="IPR011010">
    <property type="entry name" value="DNA_brk_join_enz"/>
</dbReference>
<dbReference type="InterPro" id="IPR010998">
    <property type="entry name" value="Integrase_recombinase_N"/>
</dbReference>
<dbReference type="Pfam" id="PF02899">
    <property type="entry name" value="Phage_int_SAM_1"/>
    <property type="match status" value="1"/>
</dbReference>
<dbReference type="PROSITE" id="PS51898">
    <property type="entry name" value="TYR_RECOMBINASE"/>
    <property type="match status" value="1"/>
</dbReference>
<feature type="domain" description="Tyr recombinase" evidence="5">
    <location>
        <begin position="151"/>
        <end position="307"/>
    </location>
</feature>
<protein>
    <submittedName>
        <fullName evidence="6">Phage integrase family protein with SAM-like domain</fullName>
    </submittedName>
</protein>
<dbReference type="AlphaFoldDB" id="A0A318SHT3"/>
<feature type="region of interest" description="Disordered" evidence="4">
    <location>
        <begin position="285"/>
        <end position="307"/>
    </location>
</feature>
<evidence type="ECO:0000256" key="4">
    <source>
        <dbReference type="SAM" id="MobiDB-lite"/>
    </source>
</evidence>
<dbReference type="InterPro" id="IPR002104">
    <property type="entry name" value="Integrase_catalytic"/>
</dbReference>
<dbReference type="GO" id="GO:0006310">
    <property type="term" value="P:DNA recombination"/>
    <property type="evidence" value="ECO:0007669"/>
    <property type="project" value="UniProtKB-KW"/>
</dbReference>
<keyword evidence="3" id="KW-0233">DNA recombination</keyword>
<dbReference type="InterPro" id="IPR004107">
    <property type="entry name" value="Integrase_SAM-like_N"/>
</dbReference>
<evidence type="ECO:0000256" key="2">
    <source>
        <dbReference type="ARBA" id="ARBA00023125"/>
    </source>
</evidence>
<proteinExistence type="predicted"/>
<keyword evidence="1" id="KW-0229">DNA integration</keyword>
<dbReference type="GO" id="GO:0015074">
    <property type="term" value="P:DNA integration"/>
    <property type="evidence" value="ECO:0007669"/>
    <property type="project" value="UniProtKB-KW"/>
</dbReference>
<comment type="caution">
    <text evidence="6">The sequence shown here is derived from an EMBL/GenBank/DDBJ whole genome shotgun (WGS) entry which is preliminary data.</text>
</comment>
<dbReference type="InterPro" id="IPR013762">
    <property type="entry name" value="Integrase-like_cat_sf"/>
</dbReference>
<reference evidence="6 7" key="1">
    <citation type="submission" date="2018-06" db="EMBL/GenBank/DDBJ databases">
        <title>Genomic Encyclopedia of Type Strains, Phase IV (KMG-IV): sequencing the most valuable type-strain genomes for metagenomic binning, comparative biology and taxonomic classification.</title>
        <authorList>
            <person name="Goeker M."/>
        </authorList>
    </citation>
    <scope>NUCLEOTIDE SEQUENCE [LARGE SCALE GENOMIC DNA]</scope>
    <source>
        <strain evidence="6 7">DSM 18048</strain>
    </source>
</reference>